<evidence type="ECO:0000313" key="2">
    <source>
        <dbReference type="EMBL" id="CAD7081890.1"/>
    </source>
</evidence>
<evidence type="ECO:0000256" key="1">
    <source>
        <dbReference type="SAM" id="MobiDB-lite"/>
    </source>
</evidence>
<keyword evidence="3" id="KW-1185">Reference proteome</keyword>
<name>A0A7R8UJ96_HERIL</name>
<proteinExistence type="predicted"/>
<gene>
    <name evidence="2" type="ORF">HERILL_LOCUS4972</name>
</gene>
<dbReference type="AlphaFoldDB" id="A0A7R8UJ96"/>
<dbReference type="Proteomes" id="UP000594454">
    <property type="component" value="Chromosome 2"/>
</dbReference>
<accession>A0A7R8UJ96</accession>
<dbReference type="EMBL" id="LR899010">
    <property type="protein sequence ID" value="CAD7081890.1"/>
    <property type="molecule type" value="Genomic_DNA"/>
</dbReference>
<evidence type="ECO:0000313" key="3">
    <source>
        <dbReference type="Proteomes" id="UP000594454"/>
    </source>
</evidence>
<protein>
    <submittedName>
        <fullName evidence="2">Uncharacterized protein</fullName>
    </submittedName>
</protein>
<feature type="region of interest" description="Disordered" evidence="1">
    <location>
        <begin position="1"/>
        <end position="46"/>
    </location>
</feature>
<reference evidence="2 3" key="1">
    <citation type="submission" date="2020-11" db="EMBL/GenBank/DDBJ databases">
        <authorList>
            <person name="Wallbank WR R."/>
            <person name="Pardo Diaz C."/>
            <person name="Kozak K."/>
            <person name="Martin S."/>
            <person name="Jiggins C."/>
            <person name="Moest M."/>
            <person name="Warren A I."/>
            <person name="Generalovic N T."/>
            <person name="Byers J.R.P. K."/>
            <person name="Montejo-Kovacevich G."/>
            <person name="Yen C E."/>
        </authorList>
    </citation>
    <scope>NUCLEOTIDE SEQUENCE [LARGE SCALE GENOMIC DNA]</scope>
</reference>
<organism evidence="2 3">
    <name type="scientific">Hermetia illucens</name>
    <name type="common">Black soldier fly</name>
    <dbReference type="NCBI Taxonomy" id="343691"/>
    <lineage>
        <taxon>Eukaryota</taxon>
        <taxon>Metazoa</taxon>
        <taxon>Ecdysozoa</taxon>
        <taxon>Arthropoda</taxon>
        <taxon>Hexapoda</taxon>
        <taxon>Insecta</taxon>
        <taxon>Pterygota</taxon>
        <taxon>Neoptera</taxon>
        <taxon>Endopterygota</taxon>
        <taxon>Diptera</taxon>
        <taxon>Brachycera</taxon>
        <taxon>Stratiomyomorpha</taxon>
        <taxon>Stratiomyidae</taxon>
        <taxon>Hermetiinae</taxon>
        <taxon>Hermetia</taxon>
    </lineage>
</organism>
<dbReference type="OrthoDB" id="8016075at2759"/>
<sequence length="109" mass="11989">MAEWVKVKRQKRGAAPAPVPDEELSEASLDSAAEEEGAASEPRRITPAEKIAGLNKIIFQQNRTIAELRSQIAAGEQPSRSPSTVRRPSTSDAPYNHPRSVNRRKETSK</sequence>
<dbReference type="InParanoid" id="A0A7R8UJ96"/>
<feature type="compositionally biased region" description="Low complexity" evidence="1">
    <location>
        <begin position="78"/>
        <end position="91"/>
    </location>
</feature>
<feature type="region of interest" description="Disordered" evidence="1">
    <location>
        <begin position="71"/>
        <end position="109"/>
    </location>
</feature>